<evidence type="ECO:0000256" key="2">
    <source>
        <dbReference type="ARBA" id="ARBA00022884"/>
    </source>
</evidence>
<dbReference type="PROSITE" id="PS50832">
    <property type="entry name" value="S1_IF1_TYPE"/>
    <property type="match status" value="1"/>
</dbReference>
<dbReference type="KEGG" id="cvr:CHLNCDRAFT_27264"/>
<dbReference type="SUPFAM" id="SSF50249">
    <property type="entry name" value="Nucleic acid-binding proteins"/>
    <property type="match status" value="1"/>
</dbReference>
<name>E1ZQ85_CHLVA</name>
<dbReference type="OrthoDB" id="1738325at2759"/>
<dbReference type="eggNOG" id="KOG2925">
    <property type="taxonomic scope" value="Eukaryota"/>
</dbReference>
<dbReference type="RefSeq" id="XP_005844079.1">
    <property type="nucleotide sequence ID" value="XM_005844017.1"/>
</dbReference>
<organism evidence="7">
    <name type="scientific">Chlorella variabilis</name>
    <name type="common">Green alga</name>
    <dbReference type="NCBI Taxonomy" id="554065"/>
    <lineage>
        <taxon>Eukaryota</taxon>
        <taxon>Viridiplantae</taxon>
        <taxon>Chlorophyta</taxon>
        <taxon>core chlorophytes</taxon>
        <taxon>Trebouxiophyceae</taxon>
        <taxon>Chlorellales</taxon>
        <taxon>Chlorellaceae</taxon>
        <taxon>Chlorella clade</taxon>
        <taxon>Chlorella</taxon>
    </lineage>
</organism>
<dbReference type="PANTHER" id="PTHR21641">
    <property type="entry name" value="TRANSLATION INITIATION FACTOR-RELATED"/>
    <property type="match status" value="1"/>
</dbReference>
<dbReference type="GO" id="GO:0003743">
    <property type="term" value="F:translation initiation factor activity"/>
    <property type="evidence" value="ECO:0007669"/>
    <property type="project" value="UniProtKB-UniRule"/>
</dbReference>
<dbReference type="Proteomes" id="UP000008141">
    <property type="component" value="Unassembled WGS sequence"/>
</dbReference>
<protein>
    <recommendedName>
        <fullName evidence="5">S1-like domain-containing protein</fullName>
    </recommendedName>
</protein>
<keyword evidence="7" id="KW-1185">Reference proteome</keyword>
<dbReference type="GeneID" id="17351315"/>
<feature type="region of interest" description="Disordered" evidence="4">
    <location>
        <begin position="1"/>
        <end position="20"/>
    </location>
</feature>
<dbReference type="EMBL" id="GL433859">
    <property type="protein sequence ID" value="EFN51977.1"/>
    <property type="molecule type" value="Genomic_DNA"/>
</dbReference>
<keyword evidence="3" id="KW-0396">Initiation factor</keyword>
<keyword evidence="3" id="KW-0648">Protein biosynthesis</keyword>
<dbReference type="SMART" id="SM00652">
    <property type="entry name" value="eIF1a"/>
    <property type="match status" value="1"/>
</dbReference>
<evidence type="ECO:0000259" key="5">
    <source>
        <dbReference type="PROSITE" id="PS50832"/>
    </source>
</evidence>
<reference evidence="6 7" key="1">
    <citation type="journal article" date="2010" name="Plant Cell">
        <title>The Chlorella variabilis NC64A genome reveals adaptation to photosymbiosis, coevolution with viruses, and cryptic sex.</title>
        <authorList>
            <person name="Blanc G."/>
            <person name="Duncan G."/>
            <person name="Agarkova I."/>
            <person name="Borodovsky M."/>
            <person name="Gurnon J."/>
            <person name="Kuo A."/>
            <person name="Lindquist E."/>
            <person name="Lucas S."/>
            <person name="Pangilinan J."/>
            <person name="Polle J."/>
            <person name="Salamov A."/>
            <person name="Terry A."/>
            <person name="Yamada T."/>
            <person name="Dunigan D.D."/>
            <person name="Grigoriev I.V."/>
            <person name="Claverie J.M."/>
            <person name="Van Etten J.L."/>
        </authorList>
    </citation>
    <scope>NUCLEOTIDE SEQUENCE [LARGE SCALE GENOMIC DNA]</scope>
    <source>
        <strain evidence="6 7">NC64A</strain>
    </source>
</reference>
<sequence length="101" mass="11319">MSRRKHLLQSMDQEVEPPGEGQHIVRAVGSRGSNLIEVEFPDGRTALCLLPAKFHKKLWVKKGNYLVVEGAAEEDTRVTGEISAVLFADHVKQLKRMPGVW</sequence>
<evidence type="ECO:0000256" key="4">
    <source>
        <dbReference type="SAM" id="MobiDB-lite"/>
    </source>
</evidence>
<feature type="domain" description="S1-like" evidence="5">
    <location>
        <begin position="32"/>
        <end position="77"/>
    </location>
</feature>
<evidence type="ECO:0000256" key="1">
    <source>
        <dbReference type="ARBA" id="ARBA00007340"/>
    </source>
</evidence>
<evidence type="ECO:0000256" key="3">
    <source>
        <dbReference type="PROSITE-ProRule" id="PRU00181"/>
    </source>
</evidence>
<dbReference type="FunCoup" id="E1ZQ85">
    <property type="interactions" value="1456"/>
</dbReference>
<dbReference type="Pfam" id="PF01176">
    <property type="entry name" value="eIF-1a"/>
    <property type="match status" value="1"/>
</dbReference>
<evidence type="ECO:0000313" key="6">
    <source>
        <dbReference type="EMBL" id="EFN51977.1"/>
    </source>
</evidence>
<dbReference type="STRING" id="554065.E1ZQ85"/>
<dbReference type="InParanoid" id="E1ZQ85"/>
<dbReference type="GO" id="GO:0005634">
    <property type="term" value="C:nucleus"/>
    <property type="evidence" value="ECO:0007669"/>
    <property type="project" value="TreeGrafter"/>
</dbReference>
<dbReference type="OMA" id="YLYMVEN"/>
<dbReference type="PANTHER" id="PTHR21641:SF0">
    <property type="entry name" value="RNA-BINDING PROTEIN EIF1AD-RELATED"/>
    <property type="match status" value="1"/>
</dbReference>
<gene>
    <name evidence="6" type="ORF">CHLNCDRAFT_27264</name>
</gene>
<dbReference type="InterPro" id="IPR006196">
    <property type="entry name" value="RNA-binding_domain_S1_IF1"/>
</dbReference>
<dbReference type="InterPro" id="IPR039294">
    <property type="entry name" value="EIF1AD"/>
</dbReference>
<accession>E1ZQ85</accession>
<dbReference type="Gene3D" id="2.40.50.140">
    <property type="entry name" value="Nucleic acid-binding proteins"/>
    <property type="match status" value="1"/>
</dbReference>
<dbReference type="InterPro" id="IPR001253">
    <property type="entry name" value="TIF_eIF-1A"/>
</dbReference>
<evidence type="ECO:0000313" key="7">
    <source>
        <dbReference type="Proteomes" id="UP000008141"/>
    </source>
</evidence>
<keyword evidence="2" id="KW-0694">RNA-binding</keyword>
<dbReference type="InterPro" id="IPR012340">
    <property type="entry name" value="NA-bd_OB-fold"/>
</dbReference>
<dbReference type="AlphaFoldDB" id="E1ZQ85"/>
<proteinExistence type="inferred from homology"/>
<dbReference type="GO" id="GO:0003723">
    <property type="term" value="F:RNA binding"/>
    <property type="evidence" value="ECO:0007669"/>
    <property type="project" value="UniProtKB-KW"/>
</dbReference>
<comment type="similarity">
    <text evidence="1">Belongs to the EIF1AD family.</text>
</comment>